<dbReference type="Proteomes" id="UP000652430">
    <property type="component" value="Unassembled WGS sequence"/>
</dbReference>
<keyword evidence="1" id="KW-0805">Transcription regulation</keyword>
<dbReference type="PANTHER" id="PTHR30055">
    <property type="entry name" value="HTH-TYPE TRANSCRIPTIONAL REGULATOR RUTR"/>
    <property type="match status" value="1"/>
</dbReference>
<keyword evidence="2 4" id="KW-0238">DNA-binding</keyword>
<dbReference type="SUPFAM" id="SSF46689">
    <property type="entry name" value="Homeodomain-like"/>
    <property type="match status" value="1"/>
</dbReference>
<evidence type="ECO:0000256" key="3">
    <source>
        <dbReference type="ARBA" id="ARBA00023163"/>
    </source>
</evidence>
<dbReference type="PRINTS" id="PR00455">
    <property type="entry name" value="HTHTETR"/>
</dbReference>
<organism evidence="6 7">
    <name type="scientific">Sphingomonas glacialis</name>
    <dbReference type="NCBI Taxonomy" id="658225"/>
    <lineage>
        <taxon>Bacteria</taxon>
        <taxon>Pseudomonadati</taxon>
        <taxon>Pseudomonadota</taxon>
        <taxon>Alphaproteobacteria</taxon>
        <taxon>Sphingomonadales</taxon>
        <taxon>Sphingomonadaceae</taxon>
        <taxon>Sphingomonas</taxon>
    </lineage>
</organism>
<dbReference type="Gene3D" id="1.10.357.10">
    <property type="entry name" value="Tetracycline Repressor, domain 2"/>
    <property type="match status" value="1"/>
</dbReference>
<evidence type="ECO:0000256" key="1">
    <source>
        <dbReference type="ARBA" id="ARBA00023015"/>
    </source>
</evidence>
<proteinExistence type="predicted"/>
<sequence>MNVETKISAVRAPQQGRSRASFERMLIAAEELMSERGTDDFTLNEVGKRGKVSIGSIYCRFDSKDDLVHAVQTRVLERVNAEQLAMVESARTEAPDLVILVDRLVEGTAESLRRFADVMRPFMIRASTDTVVAAQGKARYAEIADAVCAALLEHSAEIAQPDAERAVHSAYRILYSSIARYLGFGSTMGSAWDGDWQILKEDLARMIAAFLTTSPRIA</sequence>
<dbReference type="InterPro" id="IPR009057">
    <property type="entry name" value="Homeodomain-like_sf"/>
</dbReference>
<dbReference type="InterPro" id="IPR050109">
    <property type="entry name" value="HTH-type_TetR-like_transc_reg"/>
</dbReference>
<feature type="domain" description="HTH tetR-type" evidence="5">
    <location>
        <begin position="19"/>
        <end position="79"/>
    </location>
</feature>
<evidence type="ECO:0000313" key="7">
    <source>
        <dbReference type="Proteomes" id="UP000652430"/>
    </source>
</evidence>
<evidence type="ECO:0000313" key="6">
    <source>
        <dbReference type="EMBL" id="GHH06863.1"/>
    </source>
</evidence>
<evidence type="ECO:0000256" key="4">
    <source>
        <dbReference type="PROSITE-ProRule" id="PRU00335"/>
    </source>
</evidence>
<dbReference type="RefSeq" id="WP_189674618.1">
    <property type="nucleotide sequence ID" value="NZ_BNAQ01000001.1"/>
</dbReference>
<feature type="DNA-binding region" description="H-T-H motif" evidence="4">
    <location>
        <begin position="42"/>
        <end position="61"/>
    </location>
</feature>
<keyword evidence="3" id="KW-0804">Transcription</keyword>
<gene>
    <name evidence="6" type="ORF">GCM10008023_00270</name>
</gene>
<evidence type="ECO:0000256" key="2">
    <source>
        <dbReference type="ARBA" id="ARBA00023125"/>
    </source>
</evidence>
<accession>A0ABQ3L8M2</accession>
<name>A0ABQ3L8M2_9SPHN</name>
<dbReference type="PANTHER" id="PTHR30055:SF234">
    <property type="entry name" value="HTH-TYPE TRANSCRIPTIONAL REGULATOR BETI"/>
    <property type="match status" value="1"/>
</dbReference>
<comment type="caution">
    <text evidence="6">The sequence shown here is derived from an EMBL/GenBank/DDBJ whole genome shotgun (WGS) entry which is preliminary data.</text>
</comment>
<protein>
    <recommendedName>
        <fullName evidence="5">HTH tetR-type domain-containing protein</fullName>
    </recommendedName>
</protein>
<reference evidence="7" key="1">
    <citation type="journal article" date="2019" name="Int. J. Syst. Evol. Microbiol.">
        <title>The Global Catalogue of Microorganisms (GCM) 10K type strain sequencing project: providing services to taxonomists for standard genome sequencing and annotation.</title>
        <authorList>
            <consortium name="The Broad Institute Genomics Platform"/>
            <consortium name="The Broad Institute Genome Sequencing Center for Infectious Disease"/>
            <person name="Wu L."/>
            <person name="Ma J."/>
        </authorList>
    </citation>
    <scope>NUCLEOTIDE SEQUENCE [LARGE SCALE GENOMIC DNA]</scope>
    <source>
        <strain evidence="7">CGMCC 1.8957</strain>
    </source>
</reference>
<evidence type="ECO:0000259" key="5">
    <source>
        <dbReference type="PROSITE" id="PS50977"/>
    </source>
</evidence>
<dbReference type="PROSITE" id="PS50977">
    <property type="entry name" value="HTH_TETR_2"/>
    <property type="match status" value="1"/>
</dbReference>
<dbReference type="InterPro" id="IPR001647">
    <property type="entry name" value="HTH_TetR"/>
</dbReference>
<keyword evidence="7" id="KW-1185">Reference proteome</keyword>
<dbReference type="EMBL" id="BNAQ01000001">
    <property type="protein sequence ID" value="GHH06863.1"/>
    <property type="molecule type" value="Genomic_DNA"/>
</dbReference>
<dbReference type="Pfam" id="PF00440">
    <property type="entry name" value="TetR_N"/>
    <property type="match status" value="1"/>
</dbReference>